<evidence type="ECO:0000256" key="2">
    <source>
        <dbReference type="ARBA" id="ARBA00022840"/>
    </source>
</evidence>
<dbReference type="PANTHER" id="PTHR43158:SF12">
    <property type="entry name" value="ABC TRANSPORTER FAMILY PROTEIN"/>
    <property type="match status" value="1"/>
</dbReference>
<protein>
    <recommendedName>
        <fullName evidence="4">ABC transporter domain-containing protein</fullName>
    </recommendedName>
</protein>
<dbReference type="SUPFAM" id="SSF52540">
    <property type="entry name" value="P-loop containing nucleoside triphosphate hydrolases"/>
    <property type="match status" value="1"/>
</dbReference>
<evidence type="ECO:0000313" key="6">
    <source>
        <dbReference type="Proteomes" id="UP000256970"/>
    </source>
</evidence>
<dbReference type="PANTHER" id="PTHR43158">
    <property type="entry name" value="SKFA PEPTIDE EXPORT ATP-BINDING PROTEIN SKFE"/>
    <property type="match status" value="1"/>
</dbReference>
<dbReference type="PROSITE" id="PS50893">
    <property type="entry name" value="ABC_TRANSPORTER_2"/>
    <property type="match status" value="1"/>
</dbReference>
<gene>
    <name evidence="5" type="ORF">BQ4739_LOCUS15150</name>
</gene>
<feature type="region of interest" description="Disordered" evidence="3">
    <location>
        <begin position="1"/>
        <end position="45"/>
    </location>
</feature>
<feature type="domain" description="ABC transporter" evidence="4">
    <location>
        <begin position="52"/>
        <end position="293"/>
    </location>
</feature>
<dbReference type="AlphaFoldDB" id="A0A383WCC3"/>
<accession>A0A383WCC3</accession>
<name>A0A383WCC3_TETOB</name>
<feature type="compositionally biased region" description="Low complexity" evidence="3">
    <location>
        <begin position="9"/>
        <end position="26"/>
    </location>
</feature>
<dbReference type="Pfam" id="PF00005">
    <property type="entry name" value="ABC_tran"/>
    <property type="match status" value="1"/>
</dbReference>
<dbReference type="InterPro" id="IPR003593">
    <property type="entry name" value="AAA+_ATPase"/>
</dbReference>
<sequence>MAKLKAEQEQQQQQQQQEQQGQQQQQSNGHAKQQEAEQPAAVAGAAEHSIAVRHLDFAYPGLDGRPIPGRPPLITDMCLELQPGSRCLLIGANGAGKTTLLKILAGKHMVPREQVLVLGRPPFHDTELTTSGHLAYVGGNWTRDIAFAGTSIPLTGDFPARKMIDAVPGVSEERKQRLMSVLDVDPAWRMHQVSDGQRRRVQICVGLLRPFKVLLLDEITVDLDVLGRADLMRFLVEECAARGASIIYATHIFDGLEFWPTHVAYVARGQLQFCQPASSLPQLAQGQLLEMVTGLLRQEKQAMQAAGIEKPLEYDPAREGEVDAGFSYVWNNGWVPGTLGTSLAHGTNAVMRM</sequence>
<dbReference type="GO" id="GO:0016887">
    <property type="term" value="F:ATP hydrolysis activity"/>
    <property type="evidence" value="ECO:0007669"/>
    <property type="project" value="InterPro"/>
</dbReference>
<dbReference type="STRING" id="3088.A0A383WCC3"/>
<feature type="compositionally biased region" description="Low complexity" evidence="3">
    <location>
        <begin position="36"/>
        <end position="45"/>
    </location>
</feature>
<keyword evidence="1" id="KW-0547">Nucleotide-binding</keyword>
<dbReference type="Proteomes" id="UP000256970">
    <property type="component" value="Unassembled WGS sequence"/>
</dbReference>
<reference evidence="5 6" key="1">
    <citation type="submission" date="2016-10" db="EMBL/GenBank/DDBJ databases">
        <authorList>
            <person name="Cai Z."/>
        </authorList>
    </citation>
    <scope>NUCLEOTIDE SEQUENCE [LARGE SCALE GENOMIC DNA]</scope>
</reference>
<organism evidence="5 6">
    <name type="scientific">Tetradesmus obliquus</name>
    <name type="common">Green alga</name>
    <name type="synonym">Acutodesmus obliquus</name>
    <dbReference type="NCBI Taxonomy" id="3088"/>
    <lineage>
        <taxon>Eukaryota</taxon>
        <taxon>Viridiplantae</taxon>
        <taxon>Chlorophyta</taxon>
        <taxon>core chlorophytes</taxon>
        <taxon>Chlorophyceae</taxon>
        <taxon>CS clade</taxon>
        <taxon>Sphaeropleales</taxon>
        <taxon>Scenedesmaceae</taxon>
        <taxon>Tetradesmus</taxon>
    </lineage>
</organism>
<keyword evidence="6" id="KW-1185">Reference proteome</keyword>
<evidence type="ECO:0000259" key="4">
    <source>
        <dbReference type="PROSITE" id="PS50893"/>
    </source>
</evidence>
<evidence type="ECO:0000256" key="1">
    <source>
        <dbReference type="ARBA" id="ARBA00022741"/>
    </source>
</evidence>
<dbReference type="SMART" id="SM00382">
    <property type="entry name" value="AAA"/>
    <property type="match status" value="1"/>
</dbReference>
<dbReference type="InterPro" id="IPR027417">
    <property type="entry name" value="P-loop_NTPase"/>
</dbReference>
<dbReference type="EMBL" id="FNXT01001221">
    <property type="protein sequence ID" value="SZX74832.1"/>
    <property type="molecule type" value="Genomic_DNA"/>
</dbReference>
<evidence type="ECO:0000256" key="3">
    <source>
        <dbReference type="SAM" id="MobiDB-lite"/>
    </source>
</evidence>
<keyword evidence="2" id="KW-0067">ATP-binding</keyword>
<evidence type="ECO:0000313" key="5">
    <source>
        <dbReference type="EMBL" id="SZX74832.1"/>
    </source>
</evidence>
<dbReference type="Gene3D" id="3.40.50.300">
    <property type="entry name" value="P-loop containing nucleotide triphosphate hydrolases"/>
    <property type="match status" value="1"/>
</dbReference>
<proteinExistence type="predicted"/>
<dbReference type="GO" id="GO:0005524">
    <property type="term" value="F:ATP binding"/>
    <property type="evidence" value="ECO:0007669"/>
    <property type="project" value="UniProtKB-KW"/>
</dbReference>
<dbReference type="InterPro" id="IPR003439">
    <property type="entry name" value="ABC_transporter-like_ATP-bd"/>
</dbReference>